<organism evidence="1 2">
    <name type="scientific">Mycobacterium kansasii</name>
    <dbReference type="NCBI Taxonomy" id="1768"/>
    <lineage>
        <taxon>Bacteria</taxon>
        <taxon>Bacillati</taxon>
        <taxon>Actinomycetota</taxon>
        <taxon>Actinomycetes</taxon>
        <taxon>Mycobacteriales</taxon>
        <taxon>Mycobacteriaceae</taxon>
        <taxon>Mycobacterium</taxon>
    </lineage>
</organism>
<reference evidence="1 2" key="1">
    <citation type="submission" date="2017-02" db="EMBL/GenBank/DDBJ databases">
        <title>Complete genome sequences of Mycobacterium kansasii strains isolated from rhesus macaques.</title>
        <authorList>
            <person name="Panda A."/>
            <person name="Nagaraj S."/>
            <person name="Zhao X."/>
            <person name="Tettelin H."/>
            <person name="Detolla L.J."/>
        </authorList>
    </citation>
    <scope>NUCLEOTIDE SEQUENCE [LARGE SCALE GENOMIC DNA]</scope>
    <source>
        <strain evidence="1 2">11-3469</strain>
    </source>
</reference>
<evidence type="ECO:0000313" key="2">
    <source>
        <dbReference type="Proteomes" id="UP000188532"/>
    </source>
</evidence>
<name>A0A1V3XNC5_MYCKA</name>
<evidence type="ECO:0000313" key="1">
    <source>
        <dbReference type="EMBL" id="OOK80266.1"/>
    </source>
</evidence>
<sequence length="41" mass="4232">MSAITVNVVGPSGLMSGRGLSVALPDLPVVRFTQVTFNGSR</sequence>
<comment type="caution">
    <text evidence="1">The sequence shown here is derived from an EMBL/GenBank/DDBJ whole genome shotgun (WGS) entry which is preliminary data.</text>
</comment>
<protein>
    <submittedName>
        <fullName evidence="1">Uncharacterized protein</fullName>
    </submittedName>
</protein>
<gene>
    <name evidence="1" type="ORF">BZL29_2398</name>
</gene>
<proteinExistence type="predicted"/>
<dbReference type="AlphaFoldDB" id="A0A1V3XNC5"/>
<dbReference type="Proteomes" id="UP000188532">
    <property type="component" value="Unassembled WGS sequence"/>
</dbReference>
<accession>A0A1V3XNC5</accession>
<dbReference type="EMBL" id="MVBN01000002">
    <property type="protein sequence ID" value="OOK80266.1"/>
    <property type="molecule type" value="Genomic_DNA"/>
</dbReference>